<dbReference type="InterPro" id="IPR011047">
    <property type="entry name" value="Quinoprotein_ADH-like_sf"/>
</dbReference>
<dbReference type="Gene3D" id="2.130.10.10">
    <property type="entry name" value="YVTN repeat-like/Quinoprotein amine dehydrogenase"/>
    <property type="match status" value="2"/>
</dbReference>
<dbReference type="InterPro" id="IPR052779">
    <property type="entry name" value="WDR62"/>
</dbReference>
<dbReference type="InterPro" id="IPR015943">
    <property type="entry name" value="WD40/YVTN_repeat-like_dom_sf"/>
</dbReference>
<sequence>MLICFNAQRIPAKVIETKIQKPICLTYIEGLLFIGGANGLIKFFHAQSSEELKLNLPKAPPLGQLDDFITGQQLEGKTSTEELLYPDIVALNYDYCLKIITILYSDSLLMSHVFNPESILADNIDIKQLKKLPIFKSQETRIISQSHIGGNINSIQQLQISEETSGFVTCGHDQSIKFWKDIDSNSCLPSRVLEQQKMQPKQDGKQKKQAHAIETLSQKYKKYRFNFDFDKLPDLNVGSVMKDAVYDGNCYNKVCAISPDQKLLAIGDTCGKIRLYKISPSSNPDFKEVLIINAHNAELTCLDFSPNVFNTDESGAFRYLIASGSGDRLVHVYYIKIAGEMDSAKYQCLGVHDEHQGTVTGVKFFQEKNLNGSVGKLKIVSVSTDRQIAIRRTRAEMNSKKMFELDRIDQYQDRVLAVDVTADGGYILSAHDKNLMLQLANISQNGPNLRVQKQQKLQILWKVPIPEQSQLKISTLQQGSLFVKIFKRKLFSFSDPKSIAIYELSTGSPLIRSPIISTQSTMHCIFSNDLRYLISIATPKNTESGLIMVWKIPQVLIDAAMNQPKLAATQEQQVLAEQVIIKEQEIQQVHKSQDEEIQLINLEIPANIMPVVKMSPQVKKQKRRLYPLLKKQVYKFQNNNYYWPKQNLLNRNWKIQLQLNQRNLCPQRKGSHFPKEVMNLEIYSASHPHLPPQKNPKWL</sequence>
<dbReference type="InterPro" id="IPR036322">
    <property type="entry name" value="WD40_repeat_dom_sf"/>
</dbReference>
<dbReference type="AlphaFoldDB" id="A0A8J8P0V5"/>
<dbReference type="EMBL" id="RRYP01001493">
    <property type="protein sequence ID" value="TNV85882.1"/>
    <property type="molecule type" value="Genomic_DNA"/>
</dbReference>
<keyword evidence="2" id="KW-1185">Reference proteome</keyword>
<accession>A0A8J8P0V5</accession>
<evidence type="ECO:0000313" key="1">
    <source>
        <dbReference type="EMBL" id="TNV85882.1"/>
    </source>
</evidence>
<evidence type="ECO:0000313" key="2">
    <source>
        <dbReference type="Proteomes" id="UP000785679"/>
    </source>
</evidence>
<organism evidence="1 2">
    <name type="scientific">Halteria grandinella</name>
    <dbReference type="NCBI Taxonomy" id="5974"/>
    <lineage>
        <taxon>Eukaryota</taxon>
        <taxon>Sar</taxon>
        <taxon>Alveolata</taxon>
        <taxon>Ciliophora</taxon>
        <taxon>Intramacronucleata</taxon>
        <taxon>Spirotrichea</taxon>
        <taxon>Stichotrichia</taxon>
        <taxon>Sporadotrichida</taxon>
        <taxon>Halteriidae</taxon>
        <taxon>Halteria</taxon>
    </lineage>
</organism>
<dbReference type="SUPFAM" id="SSF50978">
    <property type="entry name" value="WD40 repeat-like"/>
    <property type="match status" value="1"/>
</dbReference>
<dbReference type="Pfam" id="PF00400">
    <property type="entry name" value="WD40"/>
    <property type="match status" value="1"/>
</dbReference>
<reference evidence="1" key="1">
    <citation type="submission" date="2019-06" db="EMBL/GenBank/DDBJ databases">
        <authorList>
            <person name="Zheng W."/>
        </authorList>
    </citation>
    <scope>NUCLEOTIDE SEQUENCE</scope>
    <source>
        <strain evidence="1">QDHG01</strain>
    </source>
</reference>
<dbReference type="PANTHER" id="PTHR45589">
    <property type="entry name" value="WD REPEAT DOMAIN 62, ISOFORM G"/>
    <property type="match status" value="1"/>
</dbReference>
<gene>
    <name evidence="1" type="ORF">FGO68_gene8058</name>
</gene>
<dbReference type="OrthoDB" id="6154712at2759"/>
<dbReference type="Proteomes" id="UP000785679">
    <property type="component" value="Unassembled WGS sequence"/>
</dbReference>
<dbReference type="SUPFAM" id="SSF50998">
    <property type="entry name" value="Quinoprotein alcohol dehydrogenase-like"/>
    <property type="match status" value="1"/>
</dbReference>
<dbReference type="InterPro" id="IPR001680">
    <property type="entry name" value="WD40_rpt"/>
</dbReference>
<name>A0A8J8P0V5_HALGN</name>
<dbReference type="PANTHER" id="PTHR45589:SF1">
    <property type="entry name" value="WD REPEAT DOMAIN 62, ISOFORM G"/>
    <property type="match status" value="1"/>
</dbReference>
<comment type="caution">
    <text evidence="1">The sequence shown here is derived from an EMBL/GenBank/DDBJ whole genome shotgun (WGS) entry which is preliminary data.</text>
</comment>
<dbReference type="SMART" id="SM00320">
    <property type="entry name" value="WD40"/>
    <property type="match status" value="4"/>
</dbReference>
<protein>
    <submittedName>
        <fullName evidence="1">Uncharacterized protein</fullName>
    </submittedName>
</protein>
<proteinExistence type="predicted"/>